<dbReference type="InterPro" id="IPR027275">
    <property type="entry name" value="PRC-brl_dom"/>
</dbReference>
<dbReference type="EMBL" id="JAVDWA010000003">
    <property type="protein sequence ID" value="MDR7073143.1"/>
    <property type="molecule type" value="Genomic_DNA"/>
</dbReference>
<evidence type="ECO:0000313" key="2">
    <source>
        <dbReference type="EMBL" id="MDR7073143.1"/>
    </source>
</evidence>
<dbReference type="RefSeq" id="WP_310258630.1">
    <property type="nucleotide sequence ID" value="NZ_JAVDWA010000003.1"/>
</dbReference>
<organism evidence="2 3">
    <name type="scientific">Fictibacillus barbaricus</name>
    <dbReference type="NCBI Taxonomy" id="182136"/>
    <lineage>
        <taxon>Bacteria</taxon>
        <taxon>Bacillati</taxon>
        <taxon>Bacillota</taxon>
        <taxon>Bacilli</taxon>
        <taxon>Bacillales</taxon>
        <taxon>Fictibacillaceae</taxon>
        <taxon>Fictibacillus</taxon>
    </lineage>
</organism>
<dbReference type="SUPFAM" id="SSF50346">
    <property type="entry name" value="PRC-barrel domain"/>
    <property type="match status" value="2"/>
</dbReference>
<sequence>MKKSNQFLGLPIISIQDGTEVGHVKSLVVNPKQGTVDFLTVEHEDWQISVRAVPFKKIVGVGAFAVMIEDRTSIFDLTEIPIANELVQKKITVTGAKLIDRKGQLIGEATEFFIDEDNGSILGVEIELQPKKVVLASEQIITYGRDLLVVKEESELNYLEKAEFLLTPSLEEAELEVAVSVETIEVAVEEIDPIKEKQIMLLAGRTTTKDIVTANGQLLFANGTTLTKEDVKNAQAHGPAVLAELSMNVVG</sequence>
<feature type="domain" description="PRC-barrel" evidence="1">
    <location>
        <begin position="4"/>
        <end position="68"/>
    </location>
</feature>
<dbReference type="Gene3D" id="2.30.30.240">
    <property type="entry name" value="PRC-barrel domain"/>
    <property type="match status" value="1"/>
</dbReference>
<comment type="caution">
    <text evidence="2">The sequence shown here is derived from an EMBL/GenBank/DDBJ whole genome shotgun (WGS) entry which is preliminary data.</text>
</comment>
<dbReference type="InterPro" id="IPR011033">
    <property type="entry name" value="PRC_barrel-like_sf"/>
</dbReference>
<proteinExistence type="predicted"/>
<evidence type="ECO:0000259" key="1">
    <source>
        <dbReference type="Pfam" id="PF05239"/>
    </source>
</evidence>
<accession>A0ABU1U100</accession>
<protein>
    <submittedName>
        <fullName evidence="2">Uncharacterized protein YrrD</fullName>
    </submittedName>
</protein>
<reference evidence="2 3" key="1">
    <citation type="submission" date="2023-07" db="EMBL/GenBank/DDBJ databases">
        <title>Sorghum-associated microbial communities from plants grown in Nebraska, USA.</title>
        <authorList>
            <person name="Schachtman D."/>
        </authorList>
    </citation>
    <scope>NUCLEOTIDE SEQUENCE [LARGE SCALE GENOMIC DNA]</scope>
    <source>
        <strain evidence="2 3">BE211</strain>
    </source>
</reference>
<dbReference type="Proteomes" id="UP001258181">
    <property type="component" value="Unassembled WGS sequence"/>
</dbReference>
<gene>
    <name evidence="2" type="ORF">J2X07_002129</name>
</gene>
<dbReference type="Pfam" id="PF05239">
    <property type="entry name" value="PRC"/>
    <property type="match status" value="1"/>
</dbReference>
<keyword evidence="3" id="KW-1185">Reference proteome</keyword>
<evidence type="ECO:0000313" key="3">
    <source>
        <dbReference type="Proteomes" id="UP001258181"/>
    </source>
</evidence>
<name>A0ABU1U100_9BACL</name>